<gene>
    <name evidence="12" type="primary">LOC108044686</name>
    <name evidence="10" type="synonym">108044686</name>
</gene>
<name>A0A6P4F1Q7_DRORH</name>
<evidence type="ECO:0000313" key="10">
    <source>
        <dbReference type="EnsemblMetazoa" id="XP_016979256.1"/>
    </source>
</evidence>
<dbReference type="SUPFAM" id="SSF46689">
    <property type="entry name" value="Homeodomain-like"/>
    <property type="match status" value="1"/>
</dbReference>
<evidence type="ECO:0000256" key="8">
    <source>
        <dbReference type="SAM" id="MobiDB-lite"/>
    </source>
</evidence>
<dbReference type="PROSITE" id="PS00027">
    <property type="entry name" value="HOMEOBOX_1"/>
    <property type="match status" value="1"/>
</dbReference>
<evidence type="ECO:0000313" key="12">
    <source>
        <dbReference type="RefSeq" id="XP_016979256.1"/>
    </source>
</evidence>
<reference evidence="10" key="3">
    <citation type="submission" date="2025-05" db="UniProtKB">
        <authorList>
            <consortium name="EnsemblMetazoa"/>
        </authorList>
    </citation>
    <scope>IDENTIFICATION</scope>
</reference>
<dbReference type="InterPro" id="IPR001356">
    <property type="entry name" value="HD"/>
</dbReference>
<dbReference type="InterPro" id="IPR009057">
    <property type="entry name" value="Homeodomain-like_sf"/>
</dbReference>
<reference evidence="11" key="1">
    <citation type="journal article" date="2021" name="Elife">
        <title>Highly contiguous assemblies of 101 drosophilid genomes.</title>
        <authorList>
            <person name="Kim B.Y."/>
            <person name="Wang J.R."/>
            <person name="Miller D.E."/>
            <person name="Barmina O."/>
            <person name="Delaney E."/>
            <person name="Thompson A."/>
            <person name="Comeault A.A."/>
            <person name="Peede D."/>
            <person name="D'Agostino E.R."/>
            <person name="Pelaez J."/>
            <person name="Aguilar J.M."/>
            <person name="Haji D."/>
            <person name="Matsunaga T."/>
            <person name="Armstrong E.E."/>
            <person name="Zych M."/>
            <person name="Ogawa Y."/>
            <person name="Stamenkovic-Radak M."/>
            <person name="Jelic M."/>
            <person name="Veselinovic M.S."/>
            <person name="Tanaskovic M."/>
            <person name="Eric P."/>
            <person name="Gao J.J."/>
            <person name="Katoh T.K."/>
            <person name="Toda M.J."/>
            <person name="Watabe H."/>
            <person name="Watada M."/>
            <person name="Davis J.S."/>
            <person name="Moyle L.C."/>
            <person name="Manoli G."/>
            <person name="Bertolini E."/>
            <person name="Kostal V."/>
            <person name="Hawley R.S."/>
            <person name="Takahashi A."/>
            <person name="Jones C.D."/>
            <person name="Price D.K."/>
            <person name="Whiteman N."/>
            <person name="Kopp A."/>
            <person name="Matute D.R."/>
            <person name="Petrov D.A."/>
        </authorList>
    </citation>
    <scope>NUCLEOTIDE SEQUENCE [LARGE SCALE GENOMIC DNA]</scope>
</reference>
<evidence type="ECO:0000256" key="5">
    <source>
        <dbReference type="ARBA" id="ARBA00023242"/>
    </source>
</evidence>
<comment type="subcellular location">
    <subcellularLocation>
        <location evidence="1 6 7">Nucleus</location>
    </subcellularLocation>
</comment>
<keyword evidence="3 6" id="KW-0238">DNA-binding</keyword>
<keyword evidence="2" id="KW-0217">Developmental protein</keyword>
<feature type="region of interest" description="Disordered" evidence="8">
    <location>
        <begin position="313"/>
        <end position="353"/>
    </location>
</feature>
<keyword evidence="5 6" id="KW-0539">Nucleus</keyword>
<evidence type="ECO:0000256" key="3">
    <source>
        <dbReference type="ARBA" id="ARBA00023125"/>
    </source>
</evidence>
<dbReference type="InterPro" id="IPR017970">
    <property type="entry name" value="Homeobox_CS"/>
</dbReference>
<feature type="region of interest" description="Disordered" evidence="8">
    <location>
        <begin position="156"/>
        <end position="212"/>
    </location>
</feature>
<dbReference type="GO" id="GO:1990837">
    <property type="term" value="F:sequence-specific double-stranded DNA binding"/>
    <property type="evidence" value="ECO:0007669"/>
    <property type="project" value="TreeGrafter"/>
</dbReference>
<dbReference type="GO" id="GO:0000981">
    <property type="term" value="F:DNA-binding transcription factor activity, RNA polymerase II-specific"/>
    <property type="evidence" value="ECO:0007669"/>
    <property type="project" value="InterPro"/>
</dbReference>
<dbReference type="Gene3D" id="1.10.10.60">
    <property type="entry name" value="Homeodomain-like"/>
    <property type="match status" value="1"/>
</dbReference>
<feature type="compositionally biased region" description="Polar residues" evidence="8">
    <location>
        <begin position="1"/>
        <end position="17"/>
    </location>
</feature>
<dbReference type="AlphaFoldDB" id="A0A6P4F1Q7"/>
<organism evidence="12">
    <name type="scientific">Drosophila rhopaloa</name>
    <name type="common">Fruit fly</name>
    <dbReference type="NCBI Taxonomy" id="1041015"/>
    <lineage>
        <taxon>Eukaryota</taxon>
        <taxon>Metazoa</taxon>
        <taxon>Ecdysozoa</taxon>
        <taxon>Arthropoda</taxon>
        <taxon>Hexapoda</taxon>
        <taxon>Insecta</taxon>
        <taxon>Pterygota</taxon>
        <taxon>Neoptera</taxon>
        <taxon>Endopterygota</taxon>
        <taxon>Diptera</taxon>
        <taxon>Brachycera</taxon>
        <taxon>Muscomorpha</taxon>
        <taxon>Ephydroidea</taxon>
        <taxon>Drosophilidae</taxon>
        <taxon>Drosophila</taxon>
        <taxon>Sophophora</taxon>
    </lineage>
</organism>
<evidence type="ECO:0000256" key="1">
    <source>
        <dbReference type="ARBA" id="ARBA00004123"/>
    </source>
</evidence>
<sequence>MPQRTPSPANSEISVGSPSPPPMRCLNLKRLRLLRSENLENGRQRSSPVRIKSFSIADILGRELEEDLGKKRESTVPKVLPGVSAPLKLINERLQIPVVQNCPPPAALNPFLSPALLHNYEQRLAWDYQRQLQEHFQAQAHLLRHMTLNPAIIASEDGSSERSQRSSSSNGSTEFCSPRQVVKQGVQEASEEVEVKSWEDQPTGAGKPNGDTPLDALFQLSTKNFDEEQDPATLNIFATRSNPKKKRKSRTAFSNQQIFELEKRFLYQKYLSPADRDEIAGGLGLSNAQVITWFQNRRAKLKRDMEELKKDVQCEKLPDQSADPNRSHHHYHMQTIGQDKDKDREKDKDKDKEELRMLKLMTLMRYSDGKLLYAQPPPQAPYLPSSHRQNSD</sequence>
<dbReference type="FunFam" id="1.10.10.60:FF:000098">
    <property type="entry name" value="Transcription factor LBX1"/>
    <property type="match status" value="1"/>
</dbReference>
<dbReference type="InterPro" id="IPR051892">
    <property type="entry name" value="LBX_TF"/>
</dbReference>
<feature type="compositionally biased region" description="Basic and acidic residues" evidence="8">
    <location>
        <begin position="338"/>
        <end position="353"/>
    </location>
</feature>
<evidence type="ECO:0000256" key="2">
    <source>
        <dbReference type="ARBA" id="ARBA00022473"/>
    </source>
</evidence>
<dbReference type="PANTHER" id="PTHR24336">
    <property type="entry name" value="TRANSCRIPTION FACTOR LBX"/>
    <property type="match status" value="1"/>
</dbReference>
<accession>A0A6P4F1Q7</accession>
<evidence type="ECO:0000259" key="9">
    <source>
        <dbReference type="PROSITE" id="PS50071"/>
    </source>
</evidence>
<dbReference type="SMART" id="SM00389">
    <property type="entry name" value="HOX"/>
    <property type="match status" value="1"/>
</dbReference>
<feature type="region of interest" description="Disordered" evidence="8">
    <location>
        <begin position="371"/>
        <end position="392"/>
    </location>
</feature>
<feature type="DNA-binding region" description="Homeobox" evidence="6">
    <location>
        <begin position="246"/>
        <end position="305"/>
    </location>
</feature>
<protein>
    <submittedName>
        <fullName evidence="12">Homeobox protein Hox-C9a</fullName>
    </submittedName>
</protein>
<evidence type="ECO:0000313" key="11">
    <source>
        <dbReference type="Proteomes" id="UP001652680"/>
    </source>
</evidence>
<keyword evidence="4 6" id="KW-0371">Homeobox</keyword>
<keyword evidence="11" id="KW-1185">Reference proteome</keyword>
<dbReference type="GO" id="GO:0005634">
    <property type="term" value="C:nucleus"/>
    <property type="evidence" value="ECO:0007669"/>
    <property type="project" value="UniProtKB-SubCell"/>
</dbReference>
<dbReference type="GeneID" id="108044686"/>
<dbReference type="Proteomes" id="UP001652680">
    <property type="component" value="Unassembled WGS sequence"/>
</dbReference>
<reference evidence="12" key="2">
    <citation type="submission" date="2025-04" db="UniProtKB">
        <authorList>
            <consortium name="RefSeq"/>
        </authorList>
    </citation>
    <scope>IDENTIFICATION</scope>
</reference>
<evidence type="ECO:0000256" key="6">
    <source>
        <dbReference type="PROSITE-ProRule" id="PRU00108"/>
    </source>
</evidence>
<evidence type="ECO:0000256" key="7">
    <source>
        <dbReference type="RuleBase" id="RU000682"/>
    </source>
</evidence>
<proteinExistence type="predicted"/>
<dbReference type="CDD" id="cd00086">
    <property type="entry name" value="homeodomain"/>
    <property type="match status" value="1"/>
</dbReference>
<dbReference type="PROSITE" id="PS50071">
    <property type="entry name" value="HOMEOBOX_2"/>
    <property type="match status" value="1"/>
</dbReference>
<dbReference type="EnsemblMetazoa" id="XM_017123767.1">
    <property type="protein sequence ID" value="XP_016979256.1"/>
    <property type="gene ID" value="LOC108044686"/>
</dbReference>
<feature type="domain" description="Homeobox" evidence="9">
    <location>
        <begin position="244"/>
        <end position="304"/>
    </location>
</feature>
<evidence type="ECO:0000256" key="4">
    <source>
        <dbReference type="ARBA" id="ARBA00023155"/>
    </source>
</evidence>
<dbReference type="Pfam" id="PF00046">
    <property type="entry name" value="Homeodomain"/>
    <property type="match status" value="1"/>
</dbReference>
<dbReference type="OrthoDB" id="6159439at2759"/>
<dbReference type="PANTHER" id="PTHR24336:SF8">
    <property type="entry name" value="LADYBIRD EARLY-RELATED"/>
    <property type="match status" value="1"/>
</dbReference>
<dbReference type="RefSeq" id="XP_016979256.1">
    <property type="nucleotide sequence ID" value="XM_017123767.1"/>
</dbReference>
<feature type="region of interest" description="Disordered" evidence="8">
    <location>
        <begin position="1"/>
        <end position="23"/>
    </location>
</feature>